<dbReference type="NCBIfam" id="TIGR04131">
    <property type="entry name" value="Bac_Flav_CTERM"/>
    <property type="match status" value="1"/>
</dbReference>
<dbReference type="Proteomes" id="UP000185839">
    <property type="component" value="Unassembled WGS sequence"/>
</dbReference>
<sequence>MRNFYVLLFLFTFLLGNSQTVNLFNPADNISYPAQLYFCSGETFNLKVDAVATSTGDYAMTKDLPSNFPLTAGGTAISFPATGTDKFSTAFPIGFNFSFYGKNYSKVVAGSNGRLVFTNDAELDNLKDITTYKDRTFSGITGYNSYSALPSKDYNKVFKNNPTQELNLAQIFFGYTDLIPKSSQGSVTYLYKNIIVGGVNALLVSYQNQIRSNGVGGFSSVTYNSSILLLENGKIIIYVNNKLEDTYNAILGIQNDDASKFKVPVHSNAAYNYNNGPWKTEGVAWVFSPNQNLTPQFKWFQNSTLLGETSNSLSAFAPNDGDILKVEVTYHDPSGAQIGNAVSDQVTFKKIAKPVITTSGGSGCVSGVTMTVANDPDLNFKWFRVGNPTVLGTANSYYATQTGNYLVQTSRKTAPVCSVDSDPFAVNLNSTIPPFNANNITLNYCDQMGAPSKIINLYTYYPQGSNYTLNFMDGATLIPDPANFVMSSNSVKTLTVNANDPTSGCSINQNFTIRFDSVPTAINNLAKKYCFGETSVDISKYLTDLAGANFAIFDYQYSVDGINFALNSIIDVMQYPKVWVKISPKNGANGTCNTTSTLVFTEDAKIIANTPTTPLAPQCASATQTFDLASLIPQINPDPNVTVTFHNTLQNAADGINPVPYNFRSGLNYTTLYIRVVSNLTGCVSPDHPSITLLVYLKPKLLITAITKKNCQGNTHFNLTQNSVNLTDAQSPITVNLEYYSTTGTLLTPSQILNYDANAFGLNPYIKLIYNSTCDDTIPITLNYIPKPAASSNQILICEEKVYSLQNFQNSVISNPSQYSFVDASGNALPNSFDVSVLPKTIQFFIKDNLTGCISDVQSVTFVKGGNSSLLNTETDYTLCDTDFDGKTVFNLDSKKAIFTNDPNAVFEYFKDATYTQSVSLNYTNETAFAQTIYVRITLPGFCSSSAKIHLKVNTPSKSSTLLPKYFICYNETIPIDAGSENTGWKWSTGETNQTISISKPGNYSVVLTNLSGCSYTHNFIVSDENQPKIEVINLTNNSIEVIASGGVKPYRYYFNGVPQSSNILNNPTDRSYVIQVESATGCFGPPKTIYFIKINNAFTPNSDGINDVWNVENLNKMEQVSMVIVDRNGTKVFESTDPNKTEWDGKQNGRTLPTAAYWYIISWYDAVTQKTEQRQGWILVKNRN</sequence>
<dbReference type="InterPro" id="IPR026341">
    <property type="entry name" value="T9SS_type_B"/>
</dbReference>
<evidence type="ECO:0000313" key="2">
    <source>
        <dbReference type="EMBL" id="SIS92252.1"/>
    </source>
</evidence>
<keyword evidence="3" id="KW-1185">Reference proteome</keyword>
<feature type="signal peptide" evidence="1">
    <location>
        <begin position="1"/>
        <end position="23"/>
    </location>
</feature>
<feature type="chain" id="PRO_5012771890" evidence="1">
    <location>
        <begin position="24"/>
        <end position="1185"/>
    </location>
</feature>
<dbReference type="EMBL" id="FTOI01000011">
    <property type="protein sequence ID" value="SIS92252.1"/>
    <property type="molecule type" value="Genomic_DNA"/>
</dbReference>
<organism evidence="2 3">
    <name type="scientific">Kaistella chaponensis</name>
    <dbReference type="NCBI Taxonomy" id="713588"/>
    <lineage>
        <taxon>Bacteria</taxon>
        <taxon>Pseudomonadati</taxon>
        <taxon>Bacteroidota</taxon>
        <taxon>Flavobacteriia</taxon>
        <taxon>Flavobacteriales</taxon>
        <taxon>Weeksellaceae</taxon>
        <taxon>Chryseobacterium group</taxon>
        <taxon>Kaistella</taxon>
    </lineage>
</organism>
<dbReference type="Pfam" id="PF13585">
    <property type="entry name" value="CHU_C"/>
    <property type="match status" value="1"/>
</dbReference>
<keyword evidence="1" id="KW-0732">Signal</keyword>
<proteinExistence type="predicted"/>
<name>A0A1N7N1P1_9FLAO</name>
<dbReference type="STRING" id="713588.SAMN05421789_11158"/>
<dbReference type="OrthoDB" id="9765926at2"/>
<dbReference type="AlphaFoldDB" id="A0A1N7N1P1"/>
<reference evidence="3" key="1">
    <citation type="submission" date="2017-01" db="EMBL/GenBank/DDBJ databases">
        <authorList>
            <person name="Varghese N."/>
            <person name="Submissions S."/>
        </authorList>
    </citation>
    <scope>NUCLEOTIDE SEQUENCE [LARGE SCALE GENOMIC DNA]</scope>
    <source>
        <strain evidence="3">DSM 23145</strain>
    </source>
</reference>
<evidence type="ECO:0000313" key="3">
    <source>
        <dbReference type="Proteomes" id="UP000185839"/>
    </source>
</evidence>
<accession>A0A1N7N1P1</accession>
<gene>
    <name evidence="2" type="ORF">SAMN05421789_11158</name>
</gene>
<dbReference type="RefSeq" id="WP_076387640.1">
    <property type="nucleotide sequence ID" value="NZ_FTOI01000011.1"/>
</dbReference>
<protein>
    <submittedName>
        <fullName evidence="2">Gliding motility-associated C-terminal domain-containing protein</fullName>
    </submittedName>
</protein>
<evidence type="ECO:0000256" key="1">
    <source>
        <dbReference type="SAM" id="SignalP"/>
    </source>
</evidence>